<dbReference type="RefSeq" id="WP_143856757.1">
    <property type="nucleotide sequence ID" value="NZ_CP041730.1"/>
</dbReference>
<protein>
    <submittedName>
        <fullName evidence="1">Uncharacterized protein</fullName>
    </submittedName>
</protein>
<dbReference type="EMBL" id="CP041730">
    <property type="protein sequence ID" value="QDQ25832.1"/>
    <property type="molecule type" value="Genomic_DNA"/>
</dbReference>
<keyword evidence="2" id="KW-1185">Reference proteome</keyword>
<dbReference type="Proteomes" id="UP000317550">
    <property type="component" value="Chromosome"/>
</dbReference>
<accession>A0A516SCF6</accession>
<proteinExistence type="predicted"/>
<gene>
    <name evidence="1" type="ORF">FNU76_05395</name>
</gene>
<dbReference type="KEGG" id="cari:FNU76_05395"/>
<evidence type="ECO:0000313" key="2">
    <source>
        <dbReference type="Proteomes" id="UP000317550"/>
    </source>
</evidence>
<dbReference type="OrthoDB" id="7069372at2"/>
<reference evidence="2" key="1">
    <citation type="submission" date="2019-07" db="EMBL/GenBank/DDBJ databases">
        <title>Chitinimonas sp. nov., isolated from Ny-Alesund, arctica soil.</title>
        <authorList>
            <person name="Xu Q."/>
            <person name="Peng F."/>
        </authorList>
    </citation>
    <scope>NUCLEOTIDE SEQUENCE [LARGE SCALE GENOMIC DNA]</scope>
    <source>
        <strain evidence="2">R3-44</strain>
    </source>
</reference>
<dbReference type="AlphaFoldDB" id="A0A516SCF6"/>
<name>A0A516SCF6_9NEIS</name>
<evidence type="ECO:0000313" key="1">
    <source>
        <dbReference type="EMBL" id="QDQ25832.1"/>
    </source>
</evidence>
<sequence length="93" mass="10582">MFKIYLRDENQLITEKTTTFDPQTAFAAFEALVNRTDLDEQQVRAILLKEGVPLAHHKFDAPPSDPIFFWRGRIDKLRRGGSVHGLGTVVLDT</sequence>
<organism evidence="1 2">
    <name type="scientific">Chitinimonas arctica</name>
    <dbReference type="NCBI Taxonomy" id="2594795"/>
    <lineage>
        <taxon>Bacteria</taxon>
        <taxon>Pseudomonadati</taxon>
        <taxon>Pseudomonadota</taxon>
        <taxon>Betaproteobacteria</taxon>
        <taxon>Neisseriales</taxon>
        <taxon>Chitinibacteraceae</taxon>
        <taxon>Chitinimonas</taxon>
    </lineage>
</organism>